<dbReference type="Gramene" id="mRNA:HanXRQr2_Chr08g0329301">
    <property type="protein sequence ID" value="mRNA:HanXRQr2_Chr08g0329301"/>
    <property type="gene ID" value="HanXRQr2_Chr08g0329301"/>
</dbReference>
<name>A0A9K3ID31_HELAN</name>
<proteinExistence type="predicted"/>
<evidence type="ECO:0000313" key="1">
    <source>
        <dbReference type="EMBL" id="KAF5794548.1"/>
    </source>
</evidence>
<dbReference type="Proteomes" id="UP000215914">
    <property type="component" value="Unassembled WGS sequence"/>
</dbReference>
<gene>
    <name evidence="1" type="ORF">HanXRQr2_Chr08g0329301</name>
</gene>
<comment type="caution">
    <text evidence="1">The sequence shown here is derived from an EMBL/GenBank/DDBJ whole genome shotgun (WGS) entry which is preliminary data.</text>
</comment>
<dbReference type="EMBL" id="MNCJ02000323">
    <property type="protein sequence ID" value="KAF5794548.1"/>
    <property type="molecule type" value="Genomic_DNA"/>
</dbReference>
<organism evidence="1 2">
    <name type="scientific">Helianthus annuus</name>
    <name type="common">Common sunflower</name>
    <dbReference type="NCBI Taxonomy" id="4232"/>
    <lineage>
        <taxon>Eukaryota</taxon>
        <taxon>Viridiplantae</taxon>
        <taxon>Streptophyta</taxon>
        <taxon>Embryophyta</taxon>
        <taxon>Tracheophyta</taxon>
        <taxon>Spermatophyta</taxon>
        <taxon>Magnoliopsida</taxon>
        <taxon>eudicotyledons</taxon>
        <taxon>Gunneridae</taxon>
        <taxon>Pentapetalae</taxon>
        <taxon>asterids</taxon>
        <taxon>campanulids</taxon>
        <taxon>Asterales</taxon>
        <taxon>Asteraceae</taxon>
        <taxon>Asteroideae</taxon>
        <taxon>Heliantheae alliance</taxon>
        <taxon>Heliantheae</taxon>
        <taxon>Helianthus</taxon>
    </lineage>
</organism>
<dbReference type="AlphaFoldDB" id="A0A9K3ID31"/>
<keyword evidence="2" id="KW-1185">Reference proteome</keyword>
<reference evidence="1" key="1">
    <citation type="journal article" date="2017" name="Nature">
        <title>The sunflower genome provides insights into oil metabolism, flowering and Asterid evolution.</title>
        <authorList>
            <person name="Badouin H."/>
            <person name="Gouzy J."/>
            <person name="Grassa C.J."/>
            <person name="Murat F."/>
            <person name="Staton S.E."/>
            <person name="Cottret L."/>
            <person name="Lelandais-Briere C."/>
            <person name="Owens G.L."/>
            <person name="Carrere S."/>
            <person name="Mayjonade B."/>
            <person name="Legrand L."/>
            <person name="Gill N."/>
            <person name="Kane N.C."/>
            <person name="Bowers J.E."/>
            <person name="Hubner S."/>
            <person name="Bellec A."/>
            <person name="Berard A."/>
            <person name="Berges H."/>
            <person name="Blanchet N."/>
            <person name="Boniface M.C."/>
            <person name="Brunel D."/>
            <person name="Catrice O."/>
            <person name="Chaidir N."/>
            <person name="Claudel C."/>
            <person name="Donnadieu C."/>
            <person name="Faraut T."/>
            <person name="Fievet G."/>
            <person name="Helmstetter N."/>
            <person name="King M."/>
            <person name="Knapp S.J."/>
            <person name="Lai Z."/>
            <person name="Le Paslier M.C."/>
            <person name="Lippi Y."/>
            <person name="Lorenzon L."/>
            <person name="Mandel J.R."/>
            <person name="Marage G."/>
            <person name="Marchand G."/>
            <person name="Marquand E."/>
            <person name="Bret-Mestries E."/>
            <person name="Morien E."/>
            <person name="Nambeesan S."/>
            <person name="Nguyen T."/>
            <person name="Pegot-Espagnet P."/>
            <person name="Pouilly N."/>
            <person name="Raftis F."/>
            <person name="Sallet E."/>
            <person name="Schiex T."/>
            <person name="Thomas J."/>
            <person name="Vandecasteele C."/>
            <person name="Vares D."/>
            <person name="Vear F."/>
            <person name="Vautrin S."/>
            <person name="Crespi M."/>
            <person name="Mangin B."/>
            <person name="Burke J.M."/>
            <person name="Salse J."/>
            <person name="Munos S."/>
            <person name="Vincourt P."/>
            <person name="Rieseberg L.H."/>
            <person name="Langlade N.B."/>
        </authorList>
    </citation>
    <scope>NUCLEOTIDE SEQUENCE</scope>
    <source>
        <tissue evidence="1">Leaves</tissue>
    </source>
</reference>
<reference evidence="1" key="2">
    <citation type="submission" date="2020-06" db="EMBL/GenBank/DDBJ databases">
        <title>Helianthus annuus Genome sequencing and assembly Release 2.</title>
        <authorList>
            <person name="Gouzy J."/>
            <person name="Langlade N."/>
            <person name="Munos S."/>
        </authorList>
    </citation>
    <scope>NUCLEOTIDE SEQUENCE</scope>
    <source>
        <tissue evidence="1">Leaves</tissue>
    </source>
</reference>
<sequence>MPTRSPTVPIADSSNLPGSLKILKGIQWLHLHSCANCRENQQTSCNRTK</sequence>
<protein>
    <submittedName>
        <fullName evidence="1">Uncharacterized protein</fullName>
    </submittedName>
</protein>
<evidence type="ECO:0000313" key="2">
    <source>
        <dbReference type="Proteomes" id="UP000215914"/>
    </source>
</evidence>
<accession>A0A9K3ID31</accession>